<dbReference type="KEGG" id="lbc:LACBIDRAFT_327653"/>
<evidence type="ECO:0000313" key="3">
    <source>
        <dbReference type="EMBL" id="EDR07719.1"/>
    </source>
</evidence>
<feature type="region of interest" description="Disordered" evidence="1">
    <location>
        <begin position="683"/>
        <end position="711"/>
    </location>
</feature>
<name>B0DCF1_LACBS</name>
<sequence>MLCLLWRLAQLMAFPEKIAKSVGVTDGLHHLNLSSADECRGVPRPGLAFFLEKPEATSSTLSNLTIEDGERVATVGVWDSGRSTIACLFRRLHEPAFARPSSTLAAVRDLRKALGEDITSIDITVTTIDPGTNFDSAFMVNGWPTLTRENTLGTVSGTTGLGLKKVMAPGPFTAGVSLAPNADVIYRPKHLFGTKLMIVTCPGHSSNSESMPTNNNSKSSAERRSAESQGRDLSDAENVDADGDSIDEYGEGDDIYEDARTIDHRRRKADLRMGFKESLTQEEYEILCDRRRQQQLLEVAPGNSAKAWQPLHHCHEKASNINLDHHYRKLWNRANAQSEELQRTQHQVHGLLDDNRSLTHELEAAKMQLADAKTLSEVRGKELKELKVDTTDVDQEANEEEHWDMPGGSDILLTAAAIQMVDVLNVEVRRVASVLGKVLQKTKFEEGHRQSIQITEKAKLMLGENMVALLSAGVPERARVDPLFVQVVLQVAIINWCKINISSWKPGNSDVSNSLVELYSKIRQVDISFFSEDPTFYHRWRSVTWAQLEFSSSGWSQDLLDGLLDIFAFARWLTPNANQKTLFEEQFPPIFNAIRDLRKALGEDITSIDIEVATIDPGMTFDSAFMDNGWPTLMKENTLEIVSGTTSLGLKKVIMKPSTEGNSLAPNEDVICRPKVILGERTVQEALVPPSSRAQRKGLPKRGAASGNGRG</sequence>
<protein>
    <submittedName>
        <fullName evidence="3">Predicted protein</fullName>
    </submittedName>
</protein>
<dbReference type="RefSeq" id="XP_001881508.1">
    <property type="nucleotide sequence ID" value="XM_001881473.1"/>
</dbReference>
<feature type="compositionally biased region" description="Acidic residues" evidence="1">
    <location>
        <begin position="235"/>
        <end position="254"/>
    </location>
</feature>
<evidence type="ECO:0000313" key="4">
    <source>
        <dbReference type="Proteomes" id="UP000001194"/>
    </source>
</evidence>
<keyword evidence="4" id="KW-1185">Reference proteome</keyword>
<feature type="chain" id="PRO_5002749218" evidence="2">
    <location>
        <begin position="20"/>
        <end position="711"/>
    </location>
</feature>
<organism evidence="4">
    <name type="scientific">Laccaria bicolor (strain S238N-H82 / ATCC MYA-4686)</name>
    <name type="common">Bicoloured deceiver</name>
    <name type="synonym">Laccaria laccata var. bicolor</name>
    <dbReference type="NCBI Taxonomy" id="486041"/>
    <lineage>
        <taxon>Eukaryota</taxon>
        <taxon>Fungi</taxon>
        <taxon>Dikarya</taxon>
        <taxon>Basidiomycota</taxon>
        <taxon>Agaricomycotina</taxon>
        <taxon>Agaricomycetes</taxon>
        <taxon>Agaricomycetidae</taxon>
        <taxon>Agaricales</taxon>
        <taxon>Agaricineae</taxon>
        <taxon>Hydnangiaceae</taxon>
        <taxon>Laccaria</taxon>
    </lineage>
</organism>
<feature type="compositionally biased region" description="Polar residues" evidence="1">
    <location>
        <begin position="203"/>
        <end position="214"/>
    </location>
</feature>
<evidence type="ECO:0000256" key="1">
    <source>
        <dbReference type="SAM" id="MobiDB-lite"/>
    </source>
</evidence>
<feature type="region of interest" description="Disordered" evidence="1">
    <location>
        <begin position="203"/>
        <end position="254"/>
    </location>
</feature>
<dbReference type="EMBL" id="DS547103">
    <property type="protein sequence ID" value="EDR07719.1"/>
    <property type="molecule type" value="Genomic_DNA"/>
</dbReference>
<proteinExistence type="predicted"/>
<dbReference type="Proteomes" id="UP000001194">
    <property type="component" value="Unassembled WGS sequence"/>
</dbReference>
<dbReference type="HOGENOM" id="CLU_388333_0_0_1"/>
<dbReference type="InParanoid" id="B0DCF1"/>
<keyword evidence="2" id="KW-0732">Signal</keyword>
<dbReference type="AlphaFoldDB" id="B0DCF1"/>
<feature type="signal peptide" evidence="2">
    <location>
        <begin position="1"/>
        <end position="19"/>
    </location>
</feature>
<accession>B0DCF1</accession>
<evidence type="ECO:0000256" key="2">
    <source>
        <dbReference type="SAM" id="SignalP"/>
    </source>
</evidence>
<dbReference type="GeneID" id="6077276"/>
<dbReference type="OrthoDB" id="3222645at2759"/>
<gene>
    <name evidence="3" type="ORF">LACBIDRAFT_327653</name>
</gene>
<reference evidence="3 4" key="1">
    <citation type="journal article" date="2008" name="Nature">
        <title>The genome of Laccaria bicolor provides insights into mycorrhizal symbiosis.</title>
        <authorList>
            <person name="Martin F."/>
            <person name="Aerts A."/>
            <person name="Ahren D."/>
            <person name="Brun A."/>
            <person name="Danchin E.G.J."/>
            <person name="Duchaussoy F."/>
            <person name="Gibon J."/>
            <person name="Kohler A."/>
            <person name="Lindquist E."/>
            <person name="Pereda V."/>
            <person name="Salamov A."/>
            <person name="Shapiro H.J."/>
            <person name="Wuyts J."/>
            <person name="Blaudez D."/>
            <person name="Buee M."/>
            <person name="Brokstein P."/>
            <person name="Canbaeck B."/>
            <person name="Cohen D."/>
            <person name="Courty P.E."/>
            <person name="Coutinho P.M."/>
            <person name="Delaruelle C."/>
            <person name="Detter J.C."/>
            <person name="Deveau A."/>
            <person name="DiFazio S."/>
            <person name="Duplessis S."/>
            <person name="Fraissinet-Tachet L."/>
            <person name="Lucic E."/>
            <person name="Frey-Klett P."/>
            <person name="Fourrey C."/>
            <person name="Feussner I."/>
            <person name="Gay G."/>
            <person name="Grimwood J."/>
            <person name="Hoegger P.J."/>
            <person name="Jain P."/>
            <person name="Kilaru S."/>
            <person name="Labbe J."/>
            <person name="Lin Y.C."/>
            <person name="Legue V."/>
            <person name="Le Tacon F."/>
            <person name="Marmeisse R."/>
            <person name="Melayah D."/>
            <person name="Montanini B."/>
            <person name="Muratet M."/>
            <person name="Nehls U."/>
            <person name="Niculita-Hirzel H."/>
            <person name="Oudot-Le Secq M.P."/>
            <person name="Peter M."/>
            <person name="Quesneville H."/>
            <person name="Rajashekar B."/>
            <person name="Reich M."/>
            <person name="Rouhier N."/>
            <person name="Schmutz J."/>
            <person name="Yin T."/>
            <person name="Chalot M."/>
            <person name="Henrissat B."/>
            <person name="Kuees U."/>
            <person name="Lucas S."/>
            <person name="Van de Peer Y."/>
            <person name="Podila G.K."/>
            <person name="Polle A."/>
            <person name="Pukkila P.J."/>
            <person name="Richardson P.M."/>
            <person name="Rouze P."/>
            <person name="Sanders I.R."/>
            <person name="Stajich J.E."/>
            <person name="Tunlid A."/>
            <person name="Tuskan G."/>
            <person name="Grigoriev I.V."/>
        </authorList>
    </citation>
    <scope>NUCLEOTIDE SEQUENCE [LARGE SCALE GENOMIC DNA]</scope>
    <source>
        <strain evidence="4">S238N-H82 / ATCC MYA-4686</strain>
    </source>
</reference>
<feature type="compositionally biased region" description="Basic and acidic residues" evidence="1">
    <location>
        <begin position="220"/>
        <end position="234"/>
    </location>
</feature>